<dbReference type="SUPFAM" id="SSF52540">
    <property type="entry name" value="P-loop containing nucleoside triphosphate hydrolases"/>
    <property type="match status" value="1"/>
</dbReference>
<protein>
    <submittedName>
        <fullName evidence="3">Protein kinase domain-containing protein</fullName>
    </submittedName>
</protein>
<dbReference type="RefSeq" id="WP_103963421.1">
    <property type="nucleotide sequence ID" value="NZ_FNVT01000026.1"/>
</dbReference>
<dbReference type="AlphaFoldDB" id="A0A1H6F0A8"/>
<dbReference type="InterPro" id="IPR000719">
    <property type="entry name" value="Prot_kinase_dom"/>
</dbReference>
<keyword evidence="3" id="KW-0808">Transferase</keyword>
<keyword evidence="4" id="KW-1185">Reference proteome</keyword>
<dbReference type="Gene3D" id="3.40.50.300">
    <property type="entry name" value="P-loop containing nucleotide triphosphate hydrolases"/>
    <property type="match status" value="2"/>
</dbReference>
<evidence type="ECO:0000256" key="1">
    <source>
        <dbReference type="SAM" id="Coils"/>
    </source>
</evidence>
<dbReference type="PROSITE" id="PS00108">
    <property type="entry name" value="PROTEIN_KINASE_ST"/>
    <property type="match status" value="1"/>
</dbReference>
<feature type="coiled-coil region" evidence="1">
    <location>
        <begin position="746"/>
        <end position="773"/>
    </location>
</feature>
<feature type="domain" description="Protein kinase" evidence="2">
    <location>
        <begin position="11"/>
        <end position="260"/>
    </location>
</feature>
<dbReference type="InterPro" id="IPR011009">
    <property type="entry name" value="Kinase-like_dom_sf"/>
</dbReference>
<dbReference type="PANTHER" id="PTHR10887">
    <property type="entry name" value="DNA2/NAM7 HELICASE FAMILY"/>
    <property type="match status" value="1"/>
</dbReference>
<dbReference type="GO" id="GO:0004386">
    <property type="term" value="F:helicase activity"/>
    <property type="evidence" value="ECO:0007669"/>
    <property type="project" value="InterPro"/>
</dbReference>
<dbReference type="OrthoDB" id="3197455at2"/>
<dbReference type="GO" id="GO:0005524">
    <property type="term" value="F:ATP binding"/>
    <property type="evidence" value="ECO:0007669"/>
    <property type="project" value="InterPro"/>
</dbReference>
<dbReference type="Pfam" id="PF00069">
    <property type="entry name" value="Pkinase"/>
    <property type="match status" value="1"/>
</dbReference>
<dbReference type="InterPro" id="IPR008271">
    <property type="entry name" value="Ser/Thr_kinase_AS"/>
</dbReference>
<dbReference type="Pfam" id="PF13086">
    <property type="entry name" value="AAA_11"/>
    <property type="match status" value="1"/>
</dbReference>
<accession>A0A1H6F0A8</accession>
<gene>
    <name evidence="3" type="ORF">SAMN05444920_12632</name>
</gene>
<dbReference type="GO" id="GO:0004672">
    <property type="term" value="F:protein kinase activity"/>
    <property type="evidence" value="ECO:0007669"/>
    <property type="project" value="InterPro"/>
</dbReference>
<keyword evidence="1" id="KW-0175">Coiled coil</keyword>
<dbReference type="SMART" id="SM00220">
    <property type="entry name" value="S_TKc"/>
    <property type="match status" value="1"/>
</dbReference>
<sequence length="1148" mass="128115">MFDTVADRYALLPQQERSSGTATVVVKAIDMRSPDGRHVAVKLIPRTDADDTHRVLFRREVESLRRLRHPNIVSLLDYGEDEGKDSFYLVFPWLERQLPEVLPSVDDFGWDDLIERWGLPLLDALAYSHEHEVVHRDVKPSNILIDNDGTLLLADFGISTIRSRIATEATVASLASRPFAPPDLTGMSRASRDVWGFAATALSCLIDGPFEDYPHLETALDDVDVPPEVEKILRECTSRDPDARPSNAIILRDLIREIHLRRTRKWMQVHKAQLIVRDEAARQLLTPPNDRDRDAIERTLQAEFAHGTHLARMVDPNTAERRVDILHLVGSQRRLRLVVIPDQPAFIVTKIYKANEGELDAARRDAWPVVEEVEWTSRDQAAATARQTKDRVLAALDAHYLQQDDLQQQRDENRMFDKWLDLLEAKEDLEAERSAPLPYHAVSVKGKQARFHLAAAPDTDVVGEERICRVRASNYGRTKVVGGIGVVIAQDDHSVTLAYKYKPANLPTAGELVLSTGASSVALSRQREAVVNVRSETSVRPQLRQLLLDPSRIAPPMLQPEMNWFDEHLDEDKRTAIAGALGCEDFYLLEGPPGTGKTSFITELVRQELRGNPDARILLVSQTHVAVDNALVRLVDAGLDNVVRLGRPDDSRVAERAQPYLLDQLMPGWVQDIRDRAEGQLEEMAHTAQVDLENVRGVAALGELIAALEEQSDLHARRAAIIDVLQQPAAPPVSRQADGDNDTSAAGQLNDSLQRLSDRISELLDRAASLLGTDALTALLPPGPVLTPATARTAFNSAVDHNPALRKLAGILRLQAEWFQRIESSRDLEAVLLRQARVVAGTCLGFLSHPAVRDLEFDLCILDEASKATATETLVPLARARRWVLVGDPHQLPPMQEEVLDHPDIMDRHGLERTDVERSLFQELLDGAPAAAHHQLTQQYRMHPSIGGLISDCFYKGSLRSAARPKLAGWDTCFHRPVAWLDTGRSAQRREERVGTGIVNHHEVRVVKQALADLRQALIAQKVRTDDGKPLRVLILTAYRKQMEELRRAIAGPSSPLLEVEVNTVDAVQGRETDVTFFSVARSNDHHSLGFLGPTYWRRVNVALSRSRYGLVIIGDAPFCEAEPGPFQDVLTHIRRHPDACWIGNARA</sequence>
<reference evidence="3 4" key="1">
    <citation type="submission" date="2016-10" db="EMBL/GenBank/DDBJ databases">
        <authorList>
            <person name="de Groot N.N."/>
        </authorList>
    </citation>
    <scope>NUCLEOTIDE SEQUENCE [LARGE SCALE GENOMIC DNA]</scope>
    <source>
        <strain evidence="3 4">CGMCC 4.7037</strain>
    </source>
</reference>
<dbReference type="Pfam" id="PF13087">
    <property type="entry name" value="AAA_12"/>
    <property type="match status" value="1"/>
</dbReference>
<dbReference type="InterPro" id="IPR041679">
    <property type="entry name" value="DNA2/NAM7-like_C"/>
</dbReference>
<dbReference type="PANTHER" id="PTHR10887:SF495">
    <property type="entry name" value="HELICASE SENATAXIN ISOFORM X1-RELATED"/>
    <property type="match status" value="1"/>
</dbReference>
<dbReference type="SUPFAM" id="SSF56112">
    <property type="entry name" value="Protein kinase-like (PK-like)"/>
    <property type="match status" value="1"/>
</dbReference>
<evidence type="ECO:0000259" key="2">
    <source>
        <dbReference type="PROSITE" id="PS50011"/>
    </source>
</evidence>
<dbReference type="InterPro" id="IPR041677">
    <property type="entry name" value="DNA2/NAM7_AAA_11"/>
</dbReference>
<dbReference type="CDD" id="cd14014">
    <property type="entry name" value="STKc_PknB_like"/>
    <property type="match status" value="1"/>
</dbReference>
<dbReference type="PROSITE" id="PS50011">
    <property type="entry name" value="PROTEIN_KINASE_DOM"/>
    <property type="match status" value="1"/>
</dbReference>
<dbReference type="InterPro" id="IPR027417">
    <property type="entry name" value="P-loop_NTPase"/>
</dbReference>
<dbReference type="InterPro" id="IPR047187">
    <property type="entry name" value="SF1_C_Upf1"/>
</dbReference>
<keyword evidence="3" id="KW-0418">Kinase</keyword>
<dbReference type="CDD" id="cd18808">
    <property type="entry name" value="SF1_C_Upf1"/>
    <property type="match status" value="1"/>
</dbReference>
<dbReference type="Gene3D" id="1.10.510.10">
    <property type="entry name" value="Transferase(Phosphotransferase) domain 1"/>
    <property type="match status" value="1"/>
</dbReference>
<dbReference type="Proteomes" id="UP000236732">
    <property type="component" value="Unassembled WGS sequence"/>
</dbReference>
<evidence type="ECO:0000313" key="3">
    <source>
        <dbReference type="EMBL" id="SEH02374.1"/>
    </source>
</evidence>
<organism evidence="3 4">
    <name type="scientific">Nonomuraea solani</name>
    <dbReference type="NCBI Taxonomy" id="1144553"/>
    <lineage>
        <taxon>Bacteria</taxon>
        <taxon>Bacillati</taxon>
        <taxon>Actinomycetota</taxon>
        <taxon>Actinomycetes</taxon>
        <taxon>Streptosporangiales</taxon>
        <taxon>Streptosporangiaceae</taxon>
        <taxon>Nonomuraea</taxon>
    </lineage>
</organism>
<proteinExistence type="predicted"/>
<dbReference type="InterPro" id="IPR045055">
    <property type="entry name" value="DNA2/NAM7-like"/>
</dbReference>
<name>A0A1H6F0A8_9ACTN</name>
<evidence type="ECO:0000313" key="4">
    <source>
        <dbReference type="Proteomes" id="UP000236732"/>
    </source>
</evidence>
<dbReference type="Gene3D" id="3.30.200.20">
    <property type="entry name" value="Phosphorylase Kinase, domain 1"/>
    <property type="match status" value="1"/>
</dbReference>
<dbReference type="EMBL" id="FNVT01000026">
    <property type="protein sequence ID" value="SEH02374.1"/>
    <property type="molecule type" value="Genomic_DNA"/>
</dbReference>